<comment type="caution">
    <text evidence="1">The sequence shown here is derived from an EMBL/GenBank/DDBJ whole genome shotgun (WGS) entry which is preliminary data.</text>
</comment>
<gene>
    <name evidence="1" type="ORF">DERF_009165</name>
</gene>
<dbReference type="EMBL" id="ASGP02000004">
    <property type="protein sequence ID" value="KAH9510648.1"/>
    <property type="molecule type" value="Genomic_DNA"/>
</dbReference>
<reference evidence="1" key="1">
    <citation type="submission" date="2013-05" db="EMBL/GenBank/DDBJ databases">
        <authorList>
            <person name="Yim A.K.Y."/>
            <person name="Chan T.F."/>
            <person name="Ji K.M."/>
            <person name="Liu X.Y."/>
            <person name="Zhou J.W."/>
            <person name="Li R.Q."/>
            <person name="Yang K.Y."/>
            <person name="Li J."/>
            <person name="Li M."/>
            <person name="Law P.T.W."/>
            <person name="Wu Y.L."/>
            <person name="Cai Z.L."/>
            <person name="Qin H."/>
            <person name="Bao Y."/>
            <person name="Leung R.K.K."/>
            <person name="Ng P.K.S."/>
            <person name="Zou J."/>
            <person name="Zhong X.J."/>
            <person name="Ran P.X."/>
            <person name="Zhong N.S."/>
            <person name="Liu Z.G."/>
            <person name="Tsui S.K.W."/>
        </authorList>
    </citation>
    <scope>NUCLEOTIDE SEQUENCE</scope>
    <source>
        <strain evidence="1">Derf</strain>
        <tissue evidence="1">Whole organism</tissue>
    </source>
</reference>
<organism evidence="1 2">
    <name type="scientific">Dermatophagoides farinae</name>
    <name type="common">American house dust mite</name>
    <dbReference type="NCBI Taxonomy" id="6954"/>
    <lineage>
        <taxon>Eukaryota</taxon>
        <taxon>Metazoa</taxon>
        <taxon>Ecdysozoa</taxon>
        <taxon>Arthropoda</taxon>
        <taxon>Chelicerata</taxon>
        <taxon>Arachnida</taxon>
        <taxon>Acari</taxon>
        <taxon>Acariformes</taxon>
        <taxon>Sarcoptiformes</taxon>
        <taxon>Astigmata</taxon>
        <taxon>Psoroptidia</taxon>
        <taxon>Analgoidea</taxon>
        <taxon>Pyroglyphidae</taxon>
        <taxon>Dermatophagoidinae</taxon>
        <taxon>Dermatophagoides</taxon>
    </lineage>
</organism>
<keyword evidence="2" id="KW-1185">Reference proteome</keyword>
<dbReference type="Proteomes" id="UP000790347">
    <property type="component" value="Unassembled WGS sequence"/>
</dbReference>
<evidence type="ECO:0000313" key="2">
    <source>
        <dbReference type="Proteomes" id="UP000790347"/>
    </source>
</evidence>
<name>A0A922HVU8_DERFA</name>
<accession>A0A922HVU8</accession>
<evidence type="ECO:0000313" key="1">
    <source>
        <dbReference type="EMBL" id="KAH9510648.1"/>
    </source>
</evidence>
<dbReference type="AlphaFoldDB" id="A0A922HVU8"/>
<sequence>MSSHFRSTFKKLYHFNCCHCLINIYPSFILPCPTHAPYRNKKFNRDKRNDCYDRQKSLDHTHHHHLFFSPPPLFKRSWNQSVCQLNLLIEHFTQLRAY</sequence>
<protein>
    <submittedName>
        <fullName evidence="1">Uncharacterized protein</fullName>
    </submittedName>
</protein>
<reference evidence="1" key="2">
    <citation type="journal article" date="2022" name="Res Sq">
        <title>Comparative Genomics Reveals Insights into the Divergent Evolution of Astigmatic Mites and Household Pest Adaptations.</title>
        <authorList>
            <person name="Xiong Q."/>
            <person name="Wan A.T.-Y."/>
            <person name="Liu X.-Y."/>
            <person name="Fung C.S.-H."/>
            <person name="Xiao X."/>
            <person name="Malainual N."/>
            <person name="Hou J."/>
            <person name="Wang L."/>
            <person name="Wang M."/>
            <person name="Yang K."/>
            <person name="Cui Y."/>
            <person name="Leung E."/>
            <person name="Nong W."/>
            <person name="Shin S.-K."/>
            <person name="Au S."/>
            <person name="Jeong K.Y."/>
            <person name="Chew F.T."/>
            <person name="Hui J."/>
            <person name="Leung T.F."/>
            <person name="Tungtrongchitr A."/>
            <person name="Zhong N."/>
            <person name="Liu Z."/>
            <person name="Tsui S."/>
        </authorList>
    </citation>
    <scope>NUCLEOTIDE SEQUENCE</scope>
    <source>
        <strain evidence="1">Derf</strain>
        <tissue evidence="1">Whole organism</tissue>
    </source>
</reference>
<proteinExistence type="predicted"/>